<dbReference type="RefSeq" id="WP_146881624.1">
    <property type="nucleotide sequence ID" value="NZ_BJXB01000001.1"/>
</dbReference>
<keyword evidence="2" id="KW-0472">Membrane</keyword>
<accession>A0A511MWG3</accession>
<evidence type="ECO:0008006" key="5">
    <source>
        <dbReference type="Google" id="ProtNLM"/>
    </source>
</evidence>
<dbReference type="OrthoDB" id="9818044at2"/>
<evidence type="ECO:0000313" key="3">
    <source>
        <dbReference type="EMBL" id="GEM44466.1"/>
    </source>
</evidence>
<keyword evidence="2" id="KW-1133">Transmembrane helix</keyword>
<protein>
    <recommendedName>
        <fullName evidence="5">Type 4 fimbrial biogenesis protein PilX N-terminal domain-containing protein</fullName>
    </recommendedName>
</protein>
<keyword evidence="4" id="KW-1185">Reference proteome</keyword>
<comment type="caution">
    <text evidence="3">The sequence shown here is derived from an EMBL/GenBank/DDBJ whole genome shotgun (WGS) entry which is preliminary data.</text>
</comment>
<evidence type="ECO:0000256" key="2">
    <source>
        <dbReference type="SAM" id="Phobius"/>
    </source>
</evidence>
<feature type="transmembrane region" description="Helical" evidence="2">
    <location>
        <begin position="12"/>
        <end position="33"/>
    </location>
</feature>
<keyword evidence="2" id="KW-0812">Transmembrane</keyword>
<feature type="region of interest" description="Disordered" evidence="1">
    <location>
        <begin position="240"/>
        <end position="263"/>
    </location>
</feature>
<name>A0A511MWG3_DEIC1</name>
<proteinExistence type="predicted"/>
<evidence type="ECO:0000313" key="4">
    <source>
        <dbReference type="Proteomes" id="UP000321306"/>
    </source>
</evidence>
<evidence type="ECO:0000256" key="1">
    <source>
        <dbReference type="SAM" id="MobiDB-lite"/>
    </source>
</evidence>
<dbReference type="EMBL" id="BJXB01000001">
    <property type="protein sequence ID" value="GEM44466.1"/>
    <property type="molecule type" value="Genomic_DNA"/>
</dbReference>
<sequence>MDTPKSLRKRQSGAALVMTLGIMLIMVVVLLIASQYTLKGMRTVGDQSTTLEAQYVSESGLAWAKAYVLQLKSRFSSLPPTSKSKDDFINLVSAVCGSGQNVAVTSGCNLPTTEPDATYARNAISTFFKTWEGAPTTDTFWSGVFSDTQHTINLGSGQQYTVYNVYKANGVTSSKPLFSVTRLEWDYADETYQGQTFNLMNNFRFCYDVGYYVSKGTTNKNGSRVVGQFPQAGQASTDSKCPAAASAGAGGSGSGTGDATDPNRNYIEVDVVGVPSTTTTPPITSGIDVDNIAGAVGIEKVSQDSNSVTYEMCGQTSNGNSGACGNNRDYTITYNFAGSSAYSVRCLQNSSGTDITVNLALQNTLYYCQVRSQSNAASHNDYIYFIRDKNNDLVFILGGKTTGNDTVARWQTDGNNLGLIDSGNADHISKMIFIGDCKGVGNASAPTTPGLYFAAAYEQRFVGNGNGNGNSGDSDITTGLTMPSDFCSEASSSNIYDIINQTVPATTRTSIGGYQFQPISTNGDLMFKGRWIQLAHGDL</sequence>
<reference evidence="3 4" key="1">
    <citation type="submission" date="2019-07" db="EMBL/GenBank/DDBJ databases">
        <title>Whole genome shotgun sequence of Deinococcus cellulosilyticus NBRC 106333.</title>
        <authorList>
            <person name="Hosoyama A."/>
            <person name="Uohara A."/>
            <person name="Ohji S."/>
            <person name="Ichikawa N."/>
        </authorList>
    </citation>
    <scope>NUCLEOTIDE SEQUENCE [LARGE SCALE GENOMIC DNA]</scope>
    <source>
        <strain evidence="3 4">NBRC 106333</strain>
    </source>
</reference>
<gene>
    <name evidence="3" type="ORF">DC3_01010</name>
</gene>
<dbReference type="AlphaFoldDB" id="A0A511MWG3"/>
<dbReference type="Proteomes" id="UP000321306">
    <property type="component" value="Unassembled WGS sequence"/>
</dbReference>
<organism evidence="3 4">
    <name type="scientific">Deinococcus cellulosilyticus (strain DSM 18568 / NBRC 106333 / KACC 11606 / 5516J-15)</name>
    <dbReference type="NCBI Taxonomy" id="1223518"/>
    <lineage>
        <taxon>Bacteria</taxon>
        <taxon>Thermotogati</taxon>
        <taxon>Deinococcota</taxon>
        <taxon>Deinococci</taxon>
        <taxon>Deinococcales</taxon>
        <taxon>Deinococcaceae</taxon>
        <taxon>Deinococcus</taxon>
    </lineage>
</organism>